<evidence type="ECO:0000313" key="3">
    <source>
        <dbReference type="Proteomes" id="UP000647860"/>
    </source>
</evidence>
<dbReference type="EMBL" id="BOPA01000006">
    <property type="protein sequence ID" value="GIJ14012.1"/>
    <property type="molecule type" value="Genomic_DNA"/>
</dbReference>
<dbReference type="Gene3D" id="1.10.260.40">
    <property type="entry name" value="lambda repressor-like DNA-binding domains"/>
    <property type="match status" value="1"/>
</dbReference>
<dbReference type="InterPro" id="IPR041413">
    <property type="entry name" value="MLTR_LBD"/>
</dbReference>
<organism evidence="2 3">
    <name type="scientific">Micromonospora gifhornensis</name>
    <dbReference type="NCBI Taxonomy" id="84594"/>
    <lineage>
        <taxon>Bacteria</taxon>
        <taxon>Bacillati</taxon>
        <taxon>Actinomycetota</taxon>
        <taxon>Actinomycetes</taxon>
        <taxon>Micromonosporales</taxon>
        <taxon>Micromonosporaceae</taxon>
        <taxon>Micromonospora</taxon>
    </lineage>
</organism>
<dbReference type="CDD" id="cd00093">
    <property type="entry name" value="HTH_XRE"/>
    <property type="match status" value="1"/>
</dbReference>
<evidence type="ECO:0000259" key="1">
    <source>
        <dbReference type="PROSITE" id="PS50943"/>
    </source>
</evidence>
<dbReference type="RefSeq" id="WP_239088784.1">
    <property type="nucleotide sequence ID" value="NZ_BAAAGZ010000024.1"/>
</dbReference>
<dbReference type="InterPro" id="IPR001387">
    <property type="entry name" value="Cro/C1-type_HTH"/>
</dbReference>
<proteinExistence type="predicted"/>
<feature type="domain" description="HTH cro/C1-type" evidence="1">
    <location>
        <begin position="34"/>
        <end position="81"/>
    </location>
</feature>
<dbReference type="PANTHER" id="PTHR35010">
    <property type="entry name" value="BLL4672 PROTEIN-RELATED"/>
    <property type="match status" value="1"/>
</dbReference>
<dbReference type="Gene3D" id="3.30.450.180">
    <property type="match status" value="1"/>
</dbReference>
<keyword evidence="3" id="KW-1185">Reference proteome</keyword>
<sequence>MSEIVGQVLRHWRGRLTREDIGLPPRLHRRRSGGLTQEDVAEAVGYGLRAYVDLERGSRGRPSADLLERVAEVLRLDADERRTLWVTATGTSRPAQSYATDPDAGLTQMCEQMACPAYVTDAAWQVLAANRAVAQWFVDFGSVPTAERNIAKWIFGNVHAQHVFVDWPRFADEFVARFRALYAPMAGNPGFSALLDDLLGYPEFAARWAATSMISVDPPTARRFFREPGADLDDPGVPLDMVILAPMAPEDGRRLVVFQFPPGYTPPSPSVDSGPDNCPVCTRLRA</sequence>
<dbReference type="PROSITE" id="PS50943">
    <property type="entry name" value="HTH_CROC1"/>
    <property type="match status" value="1"/>
</dbReference>
<name>A0ABQ4I7Y3_9ACTN</name>
<evidence type="ECO:0000313" key="2">
    <source>
        <dbReference type="EMBL" id="GIJ14012.1"/>
    </source>
</evidence>
<comment type="caution">
    <text evidence="2">The sequence shown here is derived from an EMBL/GenBank/DDBJ whole genome shotgun (WGS) entry which is preliminary data.</text>
</comment>
<dbReference type="SMART" id="SM00530">
    <property type="entry name" value="HTH_XRE"/>
    <property type="match status" value="1"/>
</dbReference>
<dbReference type="Proteomes" id="UP000647860">
    <property type="component" value="Unassembled WGS sequence"/>
</dbReference>
<dbReference type="InterPro" id="IPR010982">
    <property type="entry name" value="Lambda_DNA-bd_dom_sf"/>
</dbReference>
<accession>A0ABQ4I7Y3</accession>
<reference evidence="2 3" key="1">
    <citation type="submission" date="2021-01" db="EMBL/GenBank/DDBJ databases">
        <title>Whole genome shotgun sequence of Verrucosispora gifhornensis NBRC 16317.</title>
        <authorList>
            <person name="Komaki H."/>
            <person name="Tamura T."/>
        </authorList>
    </citation>
    <scope>NUCLEOTIDE SEQUENCE [LARGE SCALE GENOMIC DNA]</scope>
    <source>
        <strain evidence="2 3">NBRC 16317</strain>
    </source>
</reference>
<dbReference type="Pfam" id="PF17765">
    <property type="entry name" value="MLTR_LBD"/>
    <property type="match status" value="1"/>
</dbReference>
<dbReference type="SUPFAM" id="SSF47413">
    <property type="entry name" value="lambda repressor-like DNA-binding domains"/>
    <property type="match status" value="1"/>
</dbReference>
<dbReference type="Pfam" id="PF01381">
    <property type="entry name" value="HTH_3"/>
    <property type="match status" value="1"/>
</dbReference>
<gene>
    <name evidence="2" type="ORF">Vgi01_06960</name>
</gene>
<protein>
    <recommendedName>
        <fullName evidence="1">HTH cro/C1-type domain-containing protein</fullName>
    </recommendedName>
</protein>